<reference evidence="1 2" key="1">
    <citation type="submission" date="2014-06" db="EMBL/GenBank/DDBJ databases">
        <authorList>
            <person name="Urmite Genomes Urmite Genomes"/>
        </authorList>
    </citation>
    <scope>NUCLEOTIDE SEQUENCE [LARGE SCALE GENOMIC DNA]</scope>
</reference>
<evidence type="ECO:0008006" key="3">
    <source>
        <dbReference type="Google" id="ProtNLM"/>
    </source>
</evidence>
<accession>A0A078L0S2</accession>
<dbReference type="AlphaFoldDB" id="A0A078L0S2"/>
<dbReference type="RefSeq" id="WP_043874127.1">
    <property type="nucleotide sequence ID" value="NZ_CCVW01000002.1"/>
</dbReference>
<name>A0A078L0S2_9GAMM</name>
<organism evidence="1 2">
    <name type="scientific">Legionella massiliensis</name>
    <dbReference type="NCBI Taxonomy" id="1034943"/>
    <lineage>
        <taxon>Bacteria</taxon>
        <taxon>Pseudomonadati</taxon>
        <taxon>Pseudomonadota</taxon>
        <taxon>Gammaproteobacteria</taxon>
        <taxon>Legionellales</taxon>
        <taxon>Legionellaceae</taxon>
        <taxon>Legionella</taxon>
    </lineage>
</organism>
<dbReference type="STRING" id="1034943.BN59_01907"/>
<keyword evidence="2" id="KW-1185">Reference proteome</keyword>
<dbReference type="EMBL" id="CCSB01000002">
    <property type="protein sequence ID" value="CDZ77623.1"/>
    <property type="molecule type" value="Genomic_DNA"/>
</dbReference>
<evidence type="ECO:0000313" key="2">
    <source>
        <dbReference type="Proteomes" id="UP000044071"/>
    </source>
</evidence>
<dbReference type="eggNOG" id="ENOG502ZKX3">
    <property type="taxonomic scope" value="Bacteria"/>
</dbReference>
<gene>
    <name evidence="1" type="ORF">BN59_01907</name>
</gene>
<dbReference type="Proteomes" id="UP000044071">
    <property type="component" value="Unassembled WGS sequence"/>
</dbReference>
<evidence type="ECO:0000313" key="1">
    <source>
        <dbReference type="EMBL" id="CDZ77623.1"/>
    </source>
</evidence>
<protein>
    <recommendedName>
        <fullName evidence="3">Class I SAM-dependent methyltransferase</fullName>
    </recommendedName>
</protein>
<sequence>MFGKRTDEQISDALLTTYAAWDDYVSAIWASFFVDSGLSQNGVILEIAPGASPKIAYALEKIDFRGDIYLIEPYQDALKAISKKYQTILPQAKLHPLPCVLIDSLNHLPRELDCVISHHPLDDMIMAMDDDPQIFEQLFSWVNQDKLEIHPKFAARWQQLHANPDKISQIENEITRQWVLFVEQIQPKLLMMSQYPSLVLETETMCSLNKQAQLLLQRLKQYFHKQLIADRHVQDLLNHNKNYNFDLIGNEVLNAKNWLIYNRNSSSPGA</sequence>
<proteinExistence type="predicted"/>